<dbReference type="EMBL" id="CAXLJL010000001">
    <property type="protein sequence ID" value="CAL5129251.1"/>
    <property type="molecule type" value="Genomic_DNA"/>
</dbReference>
<evidence type="ECO:0000256" key="5">
    <source>
        <dbReference type="ARBA" id="ARBA00022695"/>
    </source>
</evidence>
<feature type="domain" description="Cytidyltransferase-like" evidence="13">
    <location>
        <begin position="16"/>
        <end position="142"/>
    </location>
</feature>
<dbReference type="PANTHER" id="PTHR45780:SF2">
    <property type="entry name" value="ETHANOLAMINE-PHOSPHATE CYTIDYLYLTRANSFERASE"/>
    <property type="match status" value="1"/>
</dbReference>
<gene>
    <name evidence="14" type="ORF">CDAUBV1_LOCUS195</name>
</gene>
<dbReference type="Proteomes" id="UP001497525">
    <property type="component" value="Unassembled WGS sequence"/>
</dbReference>
<sequence>MSDKGEIAQKKPVRVWFDGCFDLYHFGHANAVRQAKDLGDVLVVGVHSDEEITKHKGPPVYTEQERYQLARAIKWVDEVVEGVPYKTYLRTLDKYSCDFAAHGDDITTTANGAHSYQEVVDAGRYKEFKRTEGISTTDLITRILNYVKNLQEPKAGGEDDHPRRRSSSVNLMTSTPVDLLLTSKNRNSHAGGDKGVAVNAQPNTLASPPKFGLTNLGIPKMLDTLRIAEFCLEGLREPTSDDIVVYAPGNYDLLHVGHLSFFEKCLELGTYLLVGLHSDESSLYETRHMGCVMNMQERLLTLLSCRYVHNVIIEAPYKVSASLLDHFRVNYVAVGRDTKIVATSDGEDPMSIPKQRGIFRRLDSGSTVTTASVISRILQNRSLYEERNRRKEEREAKMFAPKEKEHSLCAAYT</sequence>
<evidence type="ECO:0000313" key="15">
    <source>
        <dbReference type="Proteomes" id="UP001497525"/>
    </source>
</evidence>
<evidence type="ECO:0000256" key="11">
    <source>
        <dbReference type="ARBA" id="ARBA00031473"/>
    </source>
</evidence>
<feature type="compositionally biased region" description="Basic and acidic residues" evidence="12">
    <location>
        <begin position="388"/>
        <end position="407"/>
    </location>
</feature>
<evidence type="ECO:0000256" key="6">
    <source>
        <dbReference type="ARBA" id="ARBA00023098"/>
    </source>
</evidence>
<comment type="caution">
    <text evidence="14">The sequence shown here is derived from an EMBL/GenBank/DDBJ whole genome shotgun (WGS) entry which is preliminary data.</text>
</comment>
<comment type="pathway">
    <text evidence="1">Lipid metabolism.</text>
</comment>
<dbReference type="Gene3D" id="3.40.50.620">
    <property type="entry name" value="HUPs"/>
    <property type="match status" value="2"/>
</dbReference>
<dbReference type="InterPro" id="IPR041723">
    <property type="entry name" value="CCT"/>
</dbReference>
<evidence type="ECO:0000256" key="2">
    <source>
        <dbReference type="ARBA" id="ARBA00010101"/>
    </source>
</evidence>
<evidence type="ECO:0000313" key="14">
    <source>
        <dbReference type="EMBL" id="CAL5129251.1"/>
    </source>
</evidence>
<evidence type="ECO:0000256" key="7">
    <source>
        <dbReference type="ARBA" id="ARBA00023209"/>
    </source>
</evidence>
<dbReference type="AlphaFoldDB" id="A0AAV2SYT1"/>
<evidence type="ECO:0000256" key="1">
    <source>
        <dbReference type="ARBA" id="ARBA00005189"/>
    </source>
</evidence>
<evidence type="ECO:0000256" key="12">
    <source>
        <dbReference type="SAM" id="MobiDB-lite"/>
    </source>
</evidence>
<dbReference type="PANTHER" id="PTHR45780">
    <property type="entry name" value="ETHANOLAMINE-PHOSPHATE CYTIDYLYLTRANSFERASE"/>
    <property type="match status" value="1"/>
</dbReference>
<evidence type="ECO:0000256" key="3">
    <source>
        <dbReference type="ARBA" id="ARBA00022516"/>
    </source>
</evidence>
<dbReference type="GO" id="GO:0004306">
    <property type="term" value="F:ethanolamine-phosphate cytidylyltransferase activity"/>
    <property type="evidence" value="ECO:0007669"/>
    <property type="project" value="UniProtKB-EC"/>
</dbReference>
<dbReference type="InterPro" id="IPR044608">
    <property type="entry name" value="Ect1/PCYT2"/>
</dbReference>
<feature type="domain" description="Cytidyltransferase-like" evidence="13">
    <location>
        <begin position="246"/>
        <end position="340"/>
    </location>
</feature>
<comment type="pathway">
    <text evidence="9">Phospholipid metabolism; phosphatidylethanolamine biosynthesis; phosphatidylethanolamine from ethanolamine: step 2/3.</text>
</comment>
<dbReference type="GO" id="GO:0005737">
    <property type="term" value="C:cytoplasm"/>
    <property type="evidence" value="ECO:0007669"/>
    <property type="project" value="TreeGrafter"/>
</dbReference>
<keyword evidence="8" id="KW-1208">Phospholipid metabolism</keyword>
<comment type="similarity">
    <text evidence="2">Belongs to the cytidylyltransferase family.</text>
</comment>
<dbReference type="InterPro" id="IPR004821">
    <property type="entry name" value="Cyt_trans-like"/>
</dbReference>
<keyword evidence="5" id="KW-0548">Nucleotidyltransferase</keyword>
<keyword evidence="7" id="KW-0594">Phospholipid biosynthesis</keyword>
<dbReference type="InterPro" id="IPR014729">
    <property type="entry name" value="Rossmann-like_a/b/a_fold"/>
</dbReference>
<dbReference type="Pfam" id="PF01467">
    <property type="entry name" value="CTP_transf_like"/>
    <property type="match status" value="2"/>
</dbReference>
<feature type="region of interest" description="Disordered" evidence="12">
    <location>
        <begin position="388"/>
        <end position="413"/>
    </location>
</feature>
<reference evidence="14" key="1">
    <citation type="submission" date="2024-06" db="EMBL/GenBank/DDBJ databases">
        <authorList>
            <person name="Liu X."/>
            <person name="Lenzi L."/>
            <person name="Haldenby T S."/>
            <person name="Uol C."/>
        </authorList>
    </citation>
    <scope>NUCLEOTIDE SEQUENCE</scope>
</reference>
<proteinExistence type="inferred from homology"/>
<dbReference type="SUPFAM" id="SSF52374">
    <property type="entry name" value="Nucleotidylyl transferase"/>
    <property type="match status" value="2"/>
</dbReference>
<evidence type="ECO:0000256" key="8">
    <source>
        <dbReference type="ARBA" id="ARBA00023264"/>
    </source>
</evidence>
<keyword evidence="3" id="KW-0444">Lipid biosynthesis</keyword>
<keyword evidence="4" id="KW-0808">Transferase</keyword>
<dbReference type="EC" id="2.7.7.14" evidence="10"/>
<dbReference type="CDD" id="cd02174">
    <property type="entry name" value="CCT"/>
    <property type="match status" value="1"/>
</dbReference>
<dbReference type="NCBIfam" id="TIGR00125">
    <property type="entry name" value="cyt_tran_rel"/>
    <property type="match status" value="2"/>
</dbReference>
<evidence type="ECO:0000256" key="9">
    <source>
        <dbReference type="ARBA" id="ARBA00024191"/>
    </source>
</evidence>
<accession>A0AAV2SYT1</accession>
<evidence type="ECO:0000256" key="10">
    <source>
        <dbReference type="ARBA" id="ARBA00024221"/>
    </source>
</evidence>
<organism evidence="14 15">
    <name type="scientific">Calicophoron daubneyi</name>
    <name type="common">Rumen fluke</name>
    <name type="synonym">Paramphistomum daubneyi</name>
    <dbReference type="NCBI Taxonomy" id="300641"/>
    <lineage>
        <taxon>Eukaryota</taxon>
        <taxon>Metazoa</taxon>
        <taxon>Spiralia</taxon>
        <taxon>Lophotrochozoa</taxon>
        <taxon>Platyhelminthes</taxon>
        <taxon>Trematoda</taxon>
        <taxon>Digenea</taxon>
        <taxon>Plagiorchiida</taxon>
        <taxon>Pronocephalata</taxon>
        <taxon>Paramphistomoidea</taxon>
        <taxon>Paramphistomidae</taxon>
        <taxon>Calicophoron</taxon>
    </lineage>
</organism>
<keyword evidence="6" id="KW-0443">Lipid metabolism</keyword>
<protein>
    <recommendedName>
        <fullName evidence="10">ethanolamine-phosphate cytidylyltransferase</fullName>
        <ecNumber evidence="10">2.7.7.14</ecNumber>
    </recommendedName>
    <alternativeName>
        <fullName evidence="11">CTP:phosphoethanolamine cytidylyltransferase</fullName>
    </alternativeName>
</protein>
<evidence type="ECO:0000256" key="4">
    <source>
        <dbReference type="ARBA" id="ARBA00022679"/>
    </source>
</evidence>
<name>A0AAV2SYT1_CALDB</name>
<evidence type="ECO:0000259" key="13">
    <source>
        <dbReference type="Pfam" id="PF01467"/>
    </source>
</evidence>
<dbReference type="GO" id="GO:0006646">
    <property type="term" value="P:phosphatidylethanolamine biosynthetic process"/>
    <property type="evidence" value="ECO:0007669"/>
    <property type="project" value="InterPro"/>
</dbReference>